<keyword evidence="2" id="KW-0805">Transcription regulation</keyword>
<dbReference type="GO" id="GO:0000976">
    <property type="term" value="F:transcription cis-regulatory region binding"/>
    <property type="evidence" value="ECO:0007669"/>
    <property type="project" value="TreeGrafter"/>
</dbReference>
<dbReference type="PROSITE" id="PS50977">
    <property type="entry name" value="HTH_TETR_2"/>
    <property type="match status" value="1"/>
</dbReference>
<dbReference type="InterPro" id="IPR036271">
    <property type="entry name" value="Tet_transcr_reg_TetR-rel_C_sf"/>
</dbReference>
<accession>A0A3E0HZV3</accession>
<proteinExistence type="predicted"/>
<dbReference type="PANTHER" id="PTHR30055:SF151">
    <property type="entry name" value="TRANSCRIPTIONAL REGULATORY PROTEIN"/>
    <property type="match status" value="1"/>
</dbReference>
<gene>
    <name evidence="7" type="ORF">BCF44_103255</name>
</gene>
<dbReference type="Pfam" id="PF00440">
    <property type="entry name" value="TetR_N"/>
    <property type="match status" value="1"/>
</dbReference>
<dbReference type="EMBL" id="QUNO01000003">
    <property type="protein sequence ID" value="REH51806.1"/>
    <property type="molecule type" value="Genomic_DNA"/>
</dbReference>
<comment type="caution">
    <text evidence="7">The sequence shown here is derived from an EMBL/GenBank/DDBJ whole genome shotgun (WGS) entry which is preliminary data.</text>
</comment>
<evidence type="ECO:0000256" key="4">
    <source>
        <dbReference type="ARBA" id="ARBA00023163"/>
    </source>
</evidence>
<dbReference type="AlphaFoldDB" id="A0A3E0HZV3"/>
<keyword evidence="1" id="KW-0678">Repressor</keyword>
<dbReference type="RefSeq" id="WP_116174258.1">
    <property type="nucleotide sequence ID" value="NZ_CP144375.1"/>
</dbReference>
<protein>
    <submittedName>
        <fullName evidence="7">Regulatory TetR family protein</fullName>
    </submittedName>
</protein>
<keyword evidence="8" id="KW-1185">Reference proteome</keyword>
<keyword evidence="4" id="KW-0804">Transcription</keyword>
<feature type="domain" description="HTH tetR-type" evidence="6">
    <location>
        <begin position="8"/>
        <end position="68"/>
    </location>
</feature>
<name>A0A3E0HZV3_9PSEU</name>
<dbReference type="InterPro" id="IPR009057">
    <property type="entry name" value="Homeodomain-like_sf"/>
</dbReference>
<dbReference type="SUPFAM" id="SSF46689">
    <property type="entry name" value="Homeodomain-like"/>
    <property type="match status" value="1"/>
</dbReference>
<evidence type="ECO:0000313" key="7">
    <source>
        <dbReference type="EMBL" id="REH51806.1"/>
    </source>
</evidence>
<evidence type="ECO:0000259" key="6">
    <source>
        <dbReference type="PROSITE" id="PS50977"/>
    </source>
</evidence>
<dbReference type="Proteomes" id="UP000256269">
    <property type="component" value="Unassembled WGS sequence"/>
</dbReference>
<evidence type="ECO:0000313" key="8">
    <source>
        <dbReference type="Proteomes" id="UP000256269"/>
    </source>
</evidence>
<dbReference type="GO" id="GO:0046677">
    <property type="term" value="P:response to antibiotic"/>
    <property type="evidence" value="ECO:0007669"/>
    <property type="project" value="InterPro"/>
</dbReference>
<evidence type="ECO:0000256" key="1">
    <source>
        <dbReference type="ARBA" id="ARBA00022491"/>
    </source>
</evidence>
<dbReference type="InterPro" id="IPR003012">
    <property type="entry name" value="Tet_transcr_reg_TetR"/>
</dbReference>
<dbReference type="PRINTS" id="PR00400">
    <property type="entry name" value="TETREPRESSOR"/>
</dbReference>
<evidence type="ECO:0000256" key="2">
    <source>
        <dbReference type="ARBA" id="ARBA00023015"/>
    </source>
</evidence>
<dbReference type="GO" id="GO:0045892">
    <property type="term" value="P:negative regulation of DNA-templated transcription"/>
    <property type="evidence" value="ECO:0007669"/>
    <property type="project" value="InterPro"/>
</dbReference>
<dbReference type="OrthoDB" id="3358037at2"/>
<dbReference type="GO" id="GO:0003700">
    <property type="term" value="F:DNA-binding transcription factor activity"/>
    <property type="evidence" value="ECO:0007669"/>
    <property type="project" value="TreeGrafter"/>
</dbReference>
<dbReference type="Gene3D" id="1.10.357.10">
    <property type="entry name" value="Tetracycline Repressor, domain 2"/>
    <property type="match status" value="1"/>
</dbReference>
<evidence type="ECO:0000256" key="5">
    <source>
        <dbReference type="PROSITE-ProRule" id="PRU00335"/>
    </source>
</evidence>
<evidence type="ECO:0000256" key="3">
    <source>
        <dbReference type="ARBA" id="ARBA00023125"/>
    </source>
</evidence>
<dbReference type="InterPro" id="IPR001647">
    <property type="entry name" value="HTH_TetR"/>
</dbReference>
<reference evidence="7 8" key="1">
    <citation type="submission" date="2018-08" db="EMBL/GenBank/DDBJ databases">
        <title>Genomic Encyclopedia of Archaeal and Bacterial Type Strains, Phase II (KMG-II): from individual species to whole genera.</title>
        <authorList>
            <person name="Goeker M."/>
        </authorList>
    </citation>
    <scope>NUCLEOTIDE SEQUENCE [LARGE SCALE GENOMIC DNA]</scope>
    <source>
        <strain evidence="7 8">DSM 45791</strain>
    </source>
</reference>
<organism evidence="7 8">
    <name type="scientific">Kutzneria buriramensis</name>
    <dbReference type="NCBI Taxonomy" id="1045776"/>
    <lineage>
        <taxon>Bacteria</taxon>
        <taxon>Bacillati</taxon>
        <taxon>Actinomycetota</taxon>
        <taxon>Actinomycetes</taxon>
        <taxon>Pseudonocardiales</taxon>
        <taxon>Pseudonocardiaceae</taxon>
        <taxon>Kutzneria</taxon>
    </lineage>
</organism>
<dbReference type="InterPro" id="IPR050109">
    <property type="entry name" value="HTH-type_TetR-like_transc_reg"/>
</dbReference>
<dbReference type="Pfam" id="PF02909">
    <property type="entry name" value="TetR_C_1"/>
    <property type="match status" value="1"/>
</dbReference>
<dbReference type="SUPFAM" id="SSF48498">
    <property type="entry name" value="Tetracyclin repressor-like, C-terminal domain"/>
    <property type="match status" value="1"/>
</dbReference>
<feature type="DNA-binding region" description="H-T-H motif" evidence="5">
    <location>
        <begin position="31"/>
        <end position="50"/>
    </location>
</feature>
<dbReference type="PANTHER" id="PTHR30055">
    <property type="entry name" value="HTH-TYPE TRANSCRIPTIONAL REGULATOR RUTR"/>
    <property type="match status" value="1"/>
</dbReference>
<dbReference type="InterPro" id="IPR004111">
    <property type="entry name" value="Repressor_TetR_C"/>
</dbReference>
<sequence length="206" mass="22174">MPRPHTPILSPARIRAAALALVDVDGLEALSMRRLATELGVRAASLYSHVPAKDDLLNDIANEIIGRVDVTGFADGWRPGLAAWARSYRAVLAEHPNMVPFVARGPARRDASLRMADAVHGALVGAGWPPREATMIGAAVKYIVIGAATSSFAAGFSDDAQLYVERYPHLNQAHLLRQHAEEVDNDSFELTLEALLTTLDAKHAAL</sequence>
<keyword evidence="3 5" id="KW-0238">DNA-binding</keyword>